<dbReference type="EMBL" id="JACMSC010000015">
    <property type="protein sequence ID" value="KAG6487253.1"/>
    <property type="molecule type" value="Genomic_DNA"/>
</dbReference>
<evidence type="ECO:0000256" key="2">
    <source>
        <dbReference type="ARBA" id="ARBA00023015"/>
    </source>
</evidence>
<evidence type="ECO:0000256" key="10">
    <source>
        <dbReference type="RuleBase" id="RU369038"/>
    </source>
</evidence>
<dbReference type="GO" id="GO:0000981">
    <property type="term" value="F:DNA-binding transcription factor activity, RNA polymerase II-specific"/>
    <property type="evidence" value="ECO:0007669"/>
    <property type="project" value="UniProtKB-UniRule"/>
</dbReference>
<dbReference type="PANTHER" id="PTHR24326">
    <property type="entry name" value="HOMEOBOX-LEUCINE ZIPPER PROTEIN"/>
    <property type="match status" value="1"/>
</dbReference>
<evidence type="ECO:0000259" key="13">
    <source>
        <dbReference type="PROSITE" id="PS50071"/>
    </source>
</evidence>
<evidence type="ECO:0000256" key="5">
    <source>
        <dbReference type="ARBA" id="ARBA00023163"/>
    </source>
</evidence>
<feature type="DNA-binding region" description="Homeobox" evidence="8">
    <location>
        <begin position="21"/>
        <end position="80"/>
    </location>
</feature>
<dbReference type="SUPFAM" id="SSF46689">
    <property type="entry name" value="Homeodomain-like"/>
    <property type="match status" value="1"/>
</dbReference>
<dbReference type="Proteomes" id="UP000734854">
    <property type="component" value="Unassembled WGS sequence"/>
</dbReference>
<dbReference type="InterPro" id="IPR017970">
    <property type="entry name" value="Homeobox_CS"/>
</dbReference>
<evidence type="ECO:0000313" key="14">
    <source>
        <dbReference type="EMBL" id="KAG6487253.1"/>
    </source>
</evidence>
<dbReference type="PANTHER" id="PTHR24326:SF176">
    <property type="entry name" value="HOMEOBOX-LEUCINE ZIPPER PROTEIN ATHB-13"/>
    <property type="match status" value="1"/>
</dbReference>
<dbReference type="AlphaFoldDB" id="A0A8J5FL32"/>
<sequence>MSFSGMDNGMDELSDDGMPAWETKRRSLSKEQVRTLEKSFEQGNKLDPEKKMQLAMVLGLQPRQVAIWFQNRRARWKTKQLEKDYDGLRGQLEAIKSENEALRAHNEKLQAEILALKGRDSTSEPINLNKETEASCSNRSENSSERTSMAMESSSFHPHRGLALFASVRPAEMEMHCPKIEHCIAAEGSFSNLLCSLEDHASTFWPWPDGPDQQSFH</sequence>
<evidence type="ECO:0000256" key="12">
    <source>
        <dbReference type="SAM" id="MobiDB-lite"/>
    </source>
</evidence>
<feature type="compositionally biased region" description="Basic and acidic residues" evidence="12">
    <location>
        <begin position="22"/>
        <end position="45"/>
    </location>
</feature>
<comment type="similarity">
    <text evidence="7 10">Belongs to the HD-ZIP homeobox family. Class I subfamily.</text>
</comment>
<feature type="region of interest" description="Disordered" evidence="12">
    <location>
        <begin position="122"/>
        <end position="153"/>
    </location>
</feature>
<gene>
    <name evidence="14" type="ORF">ZIOFF_055838</name>
</gene>
<name>A0A8J5FL32_ZINOF</name>
<dbReference type="InterPro" id="IPR045224">
    <property type="entry name" value="HDZip_class_I_plant"/>
</dbReference>
<feature type="compositionally biased region" description="Low complexity" evidence="12">
    <location>
        <begin position="135"/>
        <end position="148"/>
    </location>
</feature>
<dbReference type="InterPro" id="IPR003106">
    <property type="entry name" value="Leu_zip_homeo"/>
</dbReference>
<dbReference type="GO" id="GO:0000976">
    <property type="term" value="F:transcription cis-regulatory region binding"/>
    <property type="evidence" value="ECO:0007669"/>
    <property type="project" value="UniProtKB-ARBA"/>
</dbReference>
<dbReference type="Pfam" id="PF00046">
    <property type="entry name" value="Homeodomain"/>
    <property type="match status" value="1"/>
</dbReference>
<evidence type="ECO:0000313" key="15">
    <source>
        <dbReference type="Proteomes" id="UP000734854"/>
    </source>
</evidence>
<comment type="subcellular location">
    <subcellularLocation>
        <location evidence="1 8 9">Nucleus</location>
    </subcellularLocation>
</comment>
<organism evidence="14 15">
    <name type="scientific">Zingiber officinale</name>
    <name type="common">Ginger</name>
    <name type="synonym">Amomum zingiber</name>
    <dbReference type="NCBI Taxonomy" id="94328"/>
    <lineage>
        <taxon>Eukaryota</taxon>
        <taxon>Viridiplantae</taxon>
        <taxon>Streptophyta</taxon>
        <taxon>Embryophyta</taxon>
        <taxon>Tracheophyta</taxon>
        <taxon>Spermatophyta</taxon>
        <taxon>Magnoliopsida</taxon>
        <taxon>Liliopsida</taxon>
        <taxon>Zingiberales</taxon>
        <taxon>Zingiberaceae</taxon>
        <taxon>Zingiber</taxon>
    </lineage>
</organism>
<evidence type="ECO:0000256" key="4">
    <source>
        <dbReference type="ARBA" id="ARBA00023155"/>
    </source>
</evidence>
<keyword evidence="2 10" id="KW-0805">Transcription regulation</keyword>
<evidence type="ECO:0000256" key="3">
    <source>
        <dbReference type="ARBA" id="ARBA00023125"/>
    </source>
</evidence>
<feature type="region of interest" description="Disordered" evidence="12">
    <location>
        <begin position="1"/>
        <end position="45"/>
    </location>
</feature>
<keyword evidence="15" id="KW-1185">Reference proteome</keyword>
<evidence type="ECO:0000256" key="6">
    <source>
        <dbReference type="ARBA" id="ARBA00023242"/>
    </source>
</evidence>
<dbReference type="InterPro" id="IPR001356">
    <property type="entry name" value="HD"/>
</dbReference>
<keyword evidence="3 8" id="KW-0238">DNA-binding</keyword>
<feature type="coiled-coil region" evidence="11">
    <location>
        <begin position="78"/>
        <end position="119"/>
    </location>
</feature>
<comment type="caution">
    <text evidence="14">The sequence shown here is derived from an EMBL/GenBank/DDBJ whole genome shotgun (WGS) entry which is preliminary data.</text>
</comment>
<evidence type="ECO:0000256" key="9">
    <source>
        <dbReference type="RuleBase" id="RU000682"/>
    </source>
</evidence>
<dbReference type="CDD" id="cd00086">
    <property type="entry name" value="homeodomain"/>
    <property type="match status" value="1"/>
</dbReference>
<keyword evidence="11" id="KW-0175">Coiled coil</keyword>
<dbReference type="PROSITE" id="PS00027">
    <property type="entry name" value="HOMEOBOX_1"/>
    <property type="match status" value="1"/>
</dbReference>
<dbReference type="InterPro" id="IPR000047">
    <property type="entry name" value="HTH_motif"/>
</dbReference>
<comment type="function">
    <text evidence="10">Transcription factor.</text>
</comment>
<dbReference type="FunFam" id="1.10.10.60:FF:000144">
    <property type="entry name" value="homeobox-leucine zipper protein ATHB-6-like"/>
    <property type="match status" value="1"/>
</dbReference>
<feature type="domain" description="Homeobox" evidence="13">
    <location>
        <begin position="19"/>
        <end position="79"/>
    </location>
</feature>
<dbReference type="InterPro" id="IPR009057">
    <property type="entry name" value="Homeodomain-like_sf"/>
</dbReference>
<evidence type="ECO:0000256" key="1">
    <source>
        <dbReference type="ARBA" id="ARBA00004123"/>
    </source>
</evidence>
<dbReference type="Gene3D" id="1.10.10.60">
    <property type="entry name" value="Homeodomain-like"/>
    <property type="match status" value="1"/>
</dbReference>
<evidence type="ECO:0000256" key="7">
    <source>
        <dbReference type="ARBA" id="ARBA00025748"/>
    </source>
</evidence>
<accession>A0A8J5FL32</accession>
<dbReference type="SMART" id="SM00389">
    <property type="entry name" value="HOX"/>
    <property type="match status" value="1"/>
</dbReference>
<reference evidence="14 15" key="1">
    <citation type="submission" date="2020-08" db="EMBL/GenBank/DDBJ databases">
        <title>Plant Genome Project.</title>
        <authorList>
            <person name="Zhang R.-G."/>
        </authorList>
    </citation>
    <scope>NUCLEOTIDE SEQUENCE [LARGE SCALE GENOMIC DNA]</scope>
    <source>
        <tissue evidence="14">Rhizome</tissue>
    </source>
</reference>
<proteinExistence type="inferred from homology"/>
<keyword evidence="6 8" id="KW-0539">Nucleus</keyword>
<dbReference type="PRINTS" id="PR00031">
    <property type="entry name" value="HTHREPRESSR"/>
</dbReference>
<protein>
    <recommendedName>
        <fullName evidence="10">Homeobox-leucine zipper protein</fullName>
    </recommendedName>
    <alternativeName>
        <fullName evidence="10">HD-ZIP protein</fullName>
    </alternativeName>
    <alternativeName>
        <fullName evidence="10">Homeodomain transcription factor</fullName>
    </alternativeName>
</protein>
<evidence type="ECO:0000256" key="11">
    <source>
        <dbReference type="SAM" id="Coils"/>
    </source>
</evidence>
<dbReference type="GO" id="GO:0005634">
    <property type="term" value="C:nucleus"/>
    <property type="evidence" value="ECO:0007669"/>
    <property type="project" value="UniProtKB-SubCell"/>
</dbReference>
<evidence type="ECO:0000256" key="8">
    <source>
        <dbReference type="PROSITE-ProRule" id="PRU00108"/>
    </source>
</evidence>
<keyword evidence="4 8" id="KW-0371">Homeobox</keyword>
<dbReference type="PROSITE" id="PS50071">
    <property type="entry name" value="HOMEOBOX_2"/>
    <property type="match status" value="1"/>
</dbReference>
<dbReference type="GO" id="GO:0045893">
    <property type="term" value="P:positive regulation of DNA-templated transcription"/>
    <property type="evidence" value="ECO:0007669"/>
    <property type="project" value="TreeGrafter"/>
</dbReference>
<dbReference type="Pfam" id="PF02183">
    <property type="entry name" value="HALZ"/>
    <property type="match status" value="1"/>
</dbReference>
<keyword evidence="5 10" id="KW-0804">Transcription</keyword>